<dbReference type="EMBL" id="JADEWB010000006">
    <property type="protein sequence ID" value="MBE9234888.1"/>
    <property type="molecule type" value="Genomic_DNA"/>
</dbReference>
<evidence type="ECO:0008006" key="4">
    <source>
        <dbReference type="Google" id="ProtNLM"/>
    </source>
</evidence>
<evidence type="ECO:0000256" key="1">
    <source>
        <dbReference type="SAM" id="Coils"/>
    </source>
</evidence>
<proteinExistence type="predicted"/>
<reference evidence="2 3" key="1">
    <citation type="submission" date="2020-10" db="EMBL/GenBank/DDBJ databases">
        <authorList>
            <person name="Castelo-Branco R."/>
            <person name="Eusebio N."/>
            <person name="Adriana R."/>
            <person name="Vieira A."/>
            <person name="Brugerolle De Fraissinette N."/>
            <person name="Rezende De Castro R."/>
            <person name="Schneider M.P."/>
            <person name="Vasconcelos V."/>
            <person name="Leao P.N."/>
        </authorList>
    </citation>
    <scope>NUCLEOTIDE SEQUENCE [LARGE SCALE GENOMIC DNA]</scope>
    <source>
        <strain evidence="2 3">LEGE 00250</strain>
    </source>
</reference>
<dbReference type="Gene3D" id="1.10.287.1490">
    <property type="match status" value="1"/>
</dbReference>
<accession>A0ABR9V8T1</accession>
<name>A0ABR9V8T1_9CYAN</name>
<dbReference type="RefSeq" id="WP_193941567.1">
    <property type="nucleotide sequence ID" value="NZ_JADEWB010000006.1"/>
</dbReference>
<sequence>MTVSDSSGLTEELQKQIAQKDAVIKKLEAEKSEILENFNILSENFDELTEDFNELTDNFHELTRNFNQKEYQLEVVTREKDDLYNRVKELEADVKVLEEEKYLLIQKLRDKESKLSELQQHISFLNDQLKDTKSKIIELEERINKKDTRIDELLKVVKNPPNISLSDYNITREESQITIIDQKNIYLISPLEELEEYLEELEQDLEYLEKYAKDLEKYADDLEQYAEDLEQYYLEELETYSDTININDVELTLDNFTDIDILMIEFLEELMTMNIKFILMSYLLRNIRT</sequence>
<keyword evidence="3" id="KW-1185">Reference proteome</keyword>
<feature type="coiled-coil region" evidence="1">
    <location>
        <begin position="10"/>
        <end position="156"/>
    </location>
</feature>
<gene>
    <name evidence="2" type="ORF">IQ227_02235</name>
</gene>
<feature type="coiled-coil region" evidence="1">
    <location>
        <begin position="191"/>
        <end position="235"/>
    </location>
</feature>
<keyword evidence="1" id="KW-0175">Coiled coil</keyword>
<evidence type="ECO:0000313" key="2">
    <source>
        <dbReference type="EMBL" id="MBE9234888.1"/>
    </source>
</evidence>
<protein>
    <recommendedName>
        <fullName evidence="4">Chromosome partition protein Smc</fullName>
    </recommendedName>
</protein>
<evidence type="ECO:0000313" key="3">
    <source>
        <dbReference type="Proteomes" id="UP000606776"/>
    </source>
</evidence>
<organism evidence="2 3">
    <name type="scientific">Sphaerospermopsis aphanizomenoides LEGE 00250</name>
    <dbReference type="NCBI Taxonomy" id="2777972"/>
    <lineage>
        <taxon>Bacteria</taxon>
        <taxon>Bacillati</taxon>
        <taxon>Cyanobacteriota</taxon>
        <taxon>Cyanophyceae</taxon>
        <taxon>Nostocales</taxon>
        <taxon>Aphanizomenonaceae</taxon>
        <taxon>Sphaerospermopsis</taxon>
        <taxon>Sphaerospermopsis aphanizomenoides</taxon>
    </lineage>
</organism>
<dbReference type="Proteomes" id="UP000606776">
    <property type="component" value="Unassembled WGS sequence"/>
</dbReference>
<comment type="caution">
    <text evidence="2">The sequence shown here is derived from an EMBL/GenBank/DDBJ whole genome shotgun (WGS) entry which is preliminary data.</text>
</comment>